<gene>
    <name evidence="4" type="primary">Dvir\GJ12133</name>
    <name evidence="4" type="ORF">Dvir_GJ12133</name>
</gene>
<feature type="compositionally biased region" description="Polar residues" evidence="2">
    <location>
        <begin position="266"/>
        <end position="280"/>
    </location>
</feature>
<evidence type="ECO:0000259" key="3">
    <source>
        <dbReference type="SMART" id="SM00735"/>
    </source>
</evidence>
<feature type="compositionally biased region" description="Low complexity" evidence="2">
    <location>
        <begin position="755"/>
        <end position="764"/>
    </location>
</feature>
<feature type="region of interest" description="Disordered" evidence="2">
    <location>
        <begin position="947"/>
        <end position="968"/>
    </location>
</feature>
<feature type="compositionally biased region" description="Basic and acidic residues" evidence="2">
    <location>
        <begin position="833"/>
        <end position="848"/>
    </location>
</feature>
<feature type="region of interest" description="Disordered" evidence="2">
    <location>
        <begin position="73"/>
        <end position="99"/>
    </location>
</feature>
<feature type="region of interest" description="Disordered" evidence="2">
    <location>
        <begin position="1265"/>
        <end position="1309"/>
    </location>
</feature>
<feature type="compositionally biased region" description="Low complexity" evidence="2">
    <location>
        <begin position="471"/>
        <end position="480"/>
    </location>
</feature>
<dbReference type="SMART" id="SM00735">
    <property type="entry name" value="ZM"/>
    <property type="match status" value="1"/>
</dbReference>
<dbReference type="PANTHER" id="PTHR13037:SF24">
    <property type="entry name" value="POLYCOMB PROTEIN PCL-RELATED"/>
    <property type="match status" value="1"/>
</dbReference>
<keyword evidence="5" id="KW-1185">Reference proteome</keyword>
<feature type="region of interest" description="Disordered" evidence="2">
    <location>
        <begin position="790"/>
        <end position="885"/>
    </location>
</feature>
<evidence type="ECO:0000256" key="2">
    <source>
        <dbReference type="SAM" id="MobiDB-lite"/>
    </source>
</evidence>
<feature type="compositionally biased region" description="Basic and acidic residues" evidence="2">
    <location>
        <begin position="956"/>
        <end position="966"/>
    </location>
</feature>
<evidence type="ECO:0000313" key="5">
    <source>
        <dbReference type="Proteomes" id="UP000008792"/>
    </source>
</evidence>
<feature type="compositionally biased region" description="Polar residues" evidence="2">
    <location>
        <begin position="481"/>
        <end position="490"/>
    </location>
</feature>
<feature type="region of interest" description="Disordered" evidence="2">
    <location>
        <begin position="1156"/>
        <end position="1229"/>
    </location>
</feature>
<organism evidence="4 5">
    <name type="scientific">Drosophila virilis</name>
    <name type="common">Fruit fly</name>
    <dbReference type="NCBI Taxonomy" id="7244"/>
    <lineage>
        <taxon>Eukaryota</taxon>
        <taxon>Metazoa</taxon>
        <taxon>Ecdysozoa</taxon>
        <taxon>Arthropoda</taxon>
        <taxon>Hexapoda</taxon>
        <taxon>Insecta</taxon>
        <taxon>Pterygota</taxon>
        <taxon>Neoptera</taxon>
        <taxon>Endopterygota</taxon>
        <taxon>Diptera</taxon>
        <taxon>Brachycera</taxon>
        <taxon>Muscomorpha</taxon>
        <taxon>Ephydroidea</taxon>
        <taxon>Drosophilidae</taxon>
        <taxon>Drosophila</taxon>
    </lineage>
</organism>
<dbReference type="PANTHER" id="PTHR13037">
    <property type="entry name" value="FORMIN"/>
    <property type="match status" value="1"/>
</dbReference>
<dbReference type="InterPro" id="IPR006643">
    <property type="entry name" value="Zasp-like_motif"/>
</dbReference>
<feature type="domain" description="Zasp-like motif" evidence="3">
    <location>
        <begin position="7"/>
        <end position="32"/>
    </location>
</feature>
<feature type="region of interest" description="Disordered" evidence="2">
    <location>
        <begin position="180"/>
        <end position="248"/>
    </location>
</feature>
<protein>
    <submittedName>
        <fullName evidence="4">Uncharacterized protein, isoform F</fullName>
    </submittedName>
</protein>
<feature type="region of interest" description="Disordered" evidence="2">
    <location>
        <begin position="471"/>
        <end position="490"/>
    </location>
</feature>
<accession>A0A0Q9WVS6</accession>
<dbReference type="InterPro" id="IPR031847">
    <property type="entry name" value="PDLI1-4/Zasp-like_mid"/>
</dbReference>
<sequence length="1378" mass="152331">MAAVQRKLVHKQFNSPMGLYSQENVKATLNRELKAFGADGIEIDDQITKPLNLANSAVLRAVEEEEQQIKCGDIYARPRQSRTRQRDVEGPNSPVDPPHHALHQQLLDQIKTQYLSHQHDVVIDRDTVLRINRMSTTRRHLLRRDHSWPPVEQEAAGIAAAHSVTPSPTHSIDVLREKFNSPTRIVEPSPREVRQQRLQLERSASPKQQKLRITPPPTPKPPDEPLGSSCRQTPKAKGFSAPETKAADSDIGLVAPKCEYYEQLTNKRTTTPTLKPSNNYRPRLKRQSYSLDRGRARKRAVALGGGTELPPLKPRNGSGSGNGTPKVQRRSIKLATELKISYDTDTANDGDSEEEPKAAVDIDLETLPLPATPSEKAATAAASAAAAAADTAKLMTKSLPIKAATVIDSLALKQQQQMAVALATAAFDAQSSGGRIIPVTVTAETSRSAHPGQLLGSVQQIYDDACSYLHQDQQQHQQQQLNMTPPTNTEDASLPATYVSATKGIKLQRQDSAPRLKPQGSHQSCIPTPPPLPPPPPLLQLRAKTRQEAKDMQAHRQGGIYDSNLETLPALAKQHEAHVEIAQLEAKYAHIQQSITEHLRQIDAYMENAKTALQRTVQPTPTPTAMPTEPPPAIAAAKPLSSGNHNNNELWDMFASRQSPILAVESPLQAILRQIYCRAAGIQLLPKEQVMPDMHLQPVMPTENVPIVERALEDLHKIAIALDSDEHALLHVEHKTTPTAAKAQHVVIAEEEEQQQQQQDTTATAEEEDVSLDYRHVSDVIANYEQLSTGKAAATTQRQELPLGTDKQDKQSPINQLDTAKHQEQQESIAQKSIKEKEELGEGKEQLKEQQQQAIVQPEKKLKEQQSEAEAEQTATPGCPHEPTATEDILGGGWCAICGECRASPHGWGKLTKADQWRFDNLQNEPLANYKSTYEIRSPYVSRQISWEDTQQQQQPREREPKEQLQRQRSVVEIVTTPVATVAPAESKEWRVSRSPSPLPYRRYPAPLIDTAQRCISPFGLNAVQTKSSTAPSPTPMEAKYTHVSQLEGHNIGLLVSTATEPLQLSMSASSSLLAATPPTTPRCNSQPPPFEFLLQHGLGAQEQSFKSLAGSEERLREFSLNRSFDNVSPRPYIGIEGYKRVAWPPASEERIVREFTPQPPTQSPAPGSGGYYPQSAGQPVSSAAPAQGPIYNNVQPRTQPQQHQQPQQPQQPQHYQQPAQNVYGPTTNYASNGYAPATVAAAPAAQAPANNYNYPQQPVQYTQAQFNRQPSREPVQAPAASYPQQQQRQLPPQQQQQYQPTYQQQQQPPIHAVDNAGAGWKHIGAPAPKTHSDFNAGGVAPATAYAPYQQQQQQLQQQQYQQQHYLQQYICIGKFQL</sequence>
<dbReference type="Proteomes" id="UP000008792">
    <property type="component" value="Unassembled WGS sequence"/>
</dbReference>
<feature type="compositionally biased region" description="Low complexity" evidence="2">
    <location>
        <begin position="1275"/>
        <end position="1309"/>
    </location>
</feature>
<proteinExistence type="predicted"/>
<evidence type="ECO:0000313" key="4">
    <source>
        <dbReference type="EMBL" id="KRF84357.1"/>
    </source>
</evidence>
<dbReference type="Pfam" id="PF15936">
    <property type="entry name" value="DUF4749"/>
    <property type="match status" value="1"/>
</dbReference>
<feature type="region of interest" description="Disordered" evidence="2">
    <location>
        <begin position="750"/>
        <end position="771"/>
    </location>
</feature>
<keyword evidence="1" id="KW-0945">Host-virus interaction</keyword>
<feature type="region of interest" description="Disordered" evidence="2">
    <location>
        <begin position="266"/>
        <end position="329"/>
    </location>
</feature>
<dbReference type="OrthoDB" id="7872583at2759"/>
<name>A0A0Q9WVS6_DROVI</name>
<dbReference type="EMBL" id="CH940647">
    <property type="protein sequence ID" value="KRF84357.1"/>
    <property type="molecule type" value="Genomic_DNA"/>
</dbReference>
<reference evidence="4 5" key="1">
    <citation type="journal article" date="2007" name="Nature">
        <title>Evolution of genes and genomes on the Drosophila phylogeny.</title>
        <authorList>
            <consortium name="Drosophila 12 Genomes Consortium"/>
            <person name="Clark A.G."/>
            <person name="Eisen M.B."/>
            <person name="Smith D.R."/>
            <person name="Bergman C.M."/>
            <person name="Oliver B."/>
            <person name="Markow T.A."/>
            <person name="Kaufman T.C."/>
            <person name="Kellis M."/>
            <person name="Gelbart W."/>
            <person name="Iyer V.N."/>
            <person name="Pollard D.A."/>
            <person name="Sackton T.B."/>
            <person name="Larracuente A.M."/>
            <person name="Singh N.D."/>
            <person name="Abad J.P."/>
            <person name="Abt D.N."/>
            <person name="Adryan B."/>
            <person name="Aguade M."/>
            <person name="Akashi H."/>
            <person name="Anderson W.W."/>
            <person name="Aquadro C.F."/>
            <person name="Ardell D.H."/>
            <person name="Arguello R."/>
            <person name="Artieri C.G."/>
            <person name="Barbash D.A."/>
            <person name="Barker D."/>
            <person name="Barsanti P."/>
            <person name="Batterham P."/>
            <person name="Batzoglou S."/>
            <person name="Begun D."/>
            <person name="Bhutkar A."/>
            <person name="Blanco E."/>
            <person name="Bosak S.A."/>
            <person name="Bradley R.K."/>
            <person name="Brand A.D."/>
            <person name="Brent M.R."/>
            <person name="Brooks A.N."/>
            <person name="Brown R.H."/>
            <person name="Butlin R.K."/>
            <person name="Caggese C."/>
            <person name="Calvi B.R."/>
            <person name="Bernardo de Carvalho A."/>
            <person name="Caspi A."/>
            <person name="Castrezana S."/>
            <person name="Celniker S.E."/>
            <person name="Chang J.L."/>
            <person name="Chapple C."/>
            <person name="Chatterji S."/>
            <person name="Chinwalla A."/>
            <person name="Civetta A."/>
            <person name="Clifton S.W."/>
            <person name="Comeron J.M."/>
            <person name="Costello J.C."/>
            <person name="Coyne J.A."/>
            <person name="Daub J."/>
            <person name="David R.G."/>
            <person name="Delcher A.L."/>
            <person name="Delehaunty K."/>
            <person name="Do C.B."/>
            <person name="Ebling H."/>
            <person name="Edwards K."/>
            <person name="Eickbush T."/>
            <person name="Evans J.D."/>
            <person name="Filipski A."/>
            <person name="Findeiss S."/>
            <person name="Freyhult E."/>
            <person name="Fulton L."/>
            <person name="Fulton R."/>
            <person name="Garcia A.C."/>
            <person name="Gardiner A."/>
            <person name="Garfield D.A."/>
            <person name="Garvin B.E."/>
            <person name="Gibson G."/>
            <person name="Gilbert D."/>
            <person name="Gnerre S."/>
            <person name="Godfrey J."/>
            <person name="Good R."/>
            <person name="Gotea V."/>
            <person name="Gravely B."/>
            <person name="Greenberg A.J."/>
            <person name="Griffiths-Jones S."/>
            <person name="Gross S."/>
            <person name="Guigo R."/>
            <person name="Gustafson E.A."/>
            <person name="Haerty W."/>
            <person name="Hahn M.W."/>
            <person name="Halligan D.L."/>
            <person name="Halpern A.L."/>
            <person name="Halter G.M."/>
            <person name="Han M.V."/>
            <person name="Heger A."/>
            <person name="Hillier L."/>
            <person name="Hinrichs A.S."/>
            <person name="Holmes I."/>
            <person name="Hoskins R.A."/>
            <person name="Hubisz M.J."/>
            <person name="Hultmark D."/>
            <person name="Huntley M.A."/>
            <person name="Jaffe D.B."/>
            <person name="Jagadeeshan S."/>
            <person name="Jeck W.R."/>
            <person name="Johnson J."/>
            <person name="Jones C.D."/>
            <person name="Jordan W.C."/>
            <person name="Karpen G.H."/>
            <person name="Kataoka E."/>
            <person name="Keightley P.D."/>
            <person name="Kheradpour P."/>
            <person name="Kirkness E.F."/>
            <person name="Koerich L.B."/>
            <person name="Kristiansen K."/>
            <person name="Kudrna D."/>
            <person name="Kulathinal R.J."/>
            <person name="Kumar S."/>
            <person name="Kwok R."/>
            <person name="Lander E."/>
            <person name="Langley C.H."/>
            <person name="Lapoint R."/>
            <person name="Lazzaro B.P."/>
            <person name="Lee S.J."/>
            <person name="Levesque L."/>
            <person name="Li R."/>
            <person name="Lin C.F."/>
            <person name="Lin M.F."/>
            <person name="Lindblad-Toh K."/>
            <person name="Llopart A."/>
            <person name="Long M."/>
            <person name="Low L."/>
            <person name="Lozovsky E."/>
            <person name="Lu J."/>
            <person name="Luo M."/>
            <person name="Machado C.A."/>
            <person name="Makalowski W."/>
            <person name="Marzo M."/>
            <person name="Matsuda M."/>
            <person name="Matzkin L."/>
            <person name="McAllister B."/>
            <person name="McBride C.S."/>
            <person name="McKernan B."/>
            <person name="McKernan K."/>
            <person name="Mendez-Lago M."/>
            <person name="Minx P."/>
            <person name="Mollenhauer M.U."/>
            <person name="Montooth K."/>
            <person name="Mount S.M."/>
            <person name="Mu X."/>
            <person name="Myers E."/>
            <person name="Negre B."/>
            <person name="Newfeld S."/>
            <person name="Nielsen R."/>
            <person name="Noor M.A."/>
            <person name="O'Grady P."/>
            <person name="Pachter L."/>
            <person name="Papaceit M."/>
            <person name="Parisi M.J."/>
            <person name="Parisi M."/>
            <person name="Parts L."/>
            <person name="Pedersen J.S."/>
            <person name="Pesole G."/>
            <person name="Phillippy A.M."/>
            <person name="Ponting C.P."/>
            <person name="Pop M."/>
            <person name="Porcelli D."/>
            <person name="Powell J.R."/>
            <person name="Prohaska S."/>
            <person name="Pruitt K."/>
            <person name="Puig M."/>
            <person name="Quesneville H."/>
            <person name="Ram K.R."/>
            <person name="Rand D."/>
            <person name="Rasmussen M.D."/>
            <person name="Reed L.K."/>
            <person name="Reenan R."/>
            <person name="Reily A."/>
            <person name="Remington K.A."/>
            <person name="Rieger T.T."/>
            <person name="Ritchie M.G."/>
            <person name="Robin C."/>
            <person name="Rogers Y.H."/>
            <person name="Rohde C."/>
            <person name="Rozas J."/>
            <person name="Rubenfield M.J."/>
            <person name="Ruiz A."/>
            <person name="Russo S."/>
            <person name="Salzberg S.L."/>
            <person name="Sanchez-Gracia A."/>
            <person name="Saranga D.J."/>
            <person name="Sato H."/>
            <person name="Schaeffer S.W."/>
            <person name="Schatz M.C."/>
            <person name="Schlenke T."/>
            <person name="Schwartz R."/>
            <person name="Segarra C."/>
            <person name="Singh R.S."/>
            <person name="Sirot L."/>
            <person name="Sirota M."/>
            <person name="Sisneros N.B."/>
            <person name="Smith C.D."/>
            <person name="Smith T.F."/>
            <person name="Spieth J."/>
            <person name="Stage D.E."/>
            <person name="Stark A."/>
            <person name="Stephan W."/>
            <person name="Strausberg R.L."/>
            <person name="Strempel S."/>
            <person name="Sturgill D."/>
            <person name="Sutton G."/>
            <person name="Sutton G.G."/>
            <person name="Tao W."/>
            <person name="Teichmann S."/>
            <person name="Tobari Y.N."/>
            <person name="Tomimura Y."/>
            <person name="Tsolas J.M."/>
            <person name="Valente V.L."/>
            <person name="Venter E."/>
            <person name="Venter J.C."/>
            <person name="Vicario S."/>
            <person name="Vieira F.G."/>
            <person name="Vilella A.J."/>
            <person name="Villasante A."/>
            <person name="Walenz B."/>
            <person name="Wang J."/>
            <person name="Wasserman M."/>
            <person name="Watts T."/>
            <person name="Wilson D."/>
            <person name="Wilson R.K."/>
            <person name="Wing R.A."/>
            <person name="Wolfner M.F."/>
            <person name="Wong A."/>
            <person name="Wong G.K."/>
            <person name="Wu C.I."/>
            <person name="Wu G."/>
            <person name="Yamamoto D."/>
            <person name="Yang H.P."/>
            <person name="Yang S.P."/>
            <person name="Yorke J.A."/>
            <person name="Yoshida K."/>
            <person name="Zdobnov E."/>
            <person name="Zhang P."/>
            <person name="Zhang Y."/>
            <person name="Zimin A.V."/>
            <person name="Baldwin J."/>
            <person name="Abdouelleil A."/>
            <person name="Abdulkadir J."/>
            <person name="Abebe A."/>
            <person name="Abera B."/>
            <person name="Abreu J."/>
            <person name="Acer S.C."/>
            <person name="Aftuck L."/>
            <person name="Alexander A."/>
            <person name="An P."/>
            <person name="Anderson E."/>
            <person name="Anderson S."/>
            <person name="Arachi H."/>
            <person name="Azer M."/>
            <person name="Bachantsang P."/>
            <person name="Barry A."/>
            <person name="Bayul T."/>
            <person name="Berlin A."/>
            <person name="Bessette D."/>
            <person name="Bloom T."/>
            <person name="Blye J."/>
            <person name="Boguslavskiy L."/>
            <person name="Bonnet C."/>
            <person name="Boukhgalter B."/>
            <person name="Bourzgui I."/>
            <person name="Brown A."/>
            <person name="Cahill P."/>
            <person name="Channer S."/>
            <person name="Cheshatsang Y."/>
            <person name="Chuda L."/>
            <person name="Citroen M."/>
            <person name="Collymore A."/>
            <person name="Cooke P."/>
            <person name="Costello M."/>
            <person name="D'Aco K."/>
            <person name="Daza R."/>
            <person name="De Haan G."/>
            <person name="DeGray S."/>
            <person name="DeMaso C."/>
            <person name="Dhargay N."/>
            <person name="Dooley K."/>
            <person name="Dooley E."/>
            <person name="Doricent M."/>
            <person name="Dorje P."/>
            <person name="Dorjee K."/>
            <person name="Dupes A."/>
            <person name="Elong R."/>
            <person name="Falk J."/>
            <person name="Farina A."/>
            <person name="Faro S."/>
            <person name="Ferguson D."/>
            <person name="Fisher S."/>
            <person name="Foley C.D."/>
            <person name="Franke A."/>
            <person name="Friedrich D."/>
            <person name="Gadbois L."/>
            <person name="Gearin G."/>
            <person name="Gearin C.R."/>
            <person name="Giannoukos G."/>
            <person name="Goode T."/>
            <person name="Graham J."/>
            <person name="Grandbois E."/>
            <person name="Grewal S."/>
            <person name="Gyaltsen K."/>
            <person name="Hafez N."/>
            <person name="Hagos B."/>
            <person name="Hall J."/>
            <person name="Henson C."/>
            <person name="Hollinger A."/>
            <person name="Honan T."/>
            <person name="Huard M.D."/>
            <person name="Hughes L."/>
            <person name="Hurhula B."/>
            <person name="Husby M.E."/>
            <person name="Kamat A."/>
            <person name="Kanga B."/>
            <person name="Kashin S."/>
            <person name="Khazanovich D."/>
            <person name="Kisner P."/>
            <person name="Lance K."/>
            <person name="Lara M."/>
            <person name="Lee W."/>
            <person name="Lennon N."/>
            <person name="Letendre F."/>
            <person name="LeVine R."/>
            <person name="Lipovsky A."/>
            <person name="Liu X."/>
            <person name="Liu J."/>
            <person name="Liu S."/>
            <person name="Lokyitsang T."/>
            <person name="Lokyitsang Y."/>
            <person name="Lubonja R."/>
            <person name="Lui A."/>
            <person name="MacDonald P."/>
            <person name="Magnisalis V."/>
            <person name="Maru K."/>
            <person name="Matthews C."/>
            <person name="McCusker W."/>
            <person name="McDonough S."/>
            <person name="Mehta T."/>
            <person name="Meldrim J."/>
            <person name="Meneus L."/>
            <person name="Mihai O."/>
            <person name="Mihalev A."/>
            <person name="Mihova T."/>
            <person name="Mittelman R."/>
            <person name="Mlenga V."/>
            <person name="Montmayeur A."/>
            <person name="Mulrain L."/>
            <person name="Navidi A."/>
            <person name="Naylor J."/>
            <person name="Negash T."/>
            <person name="Nguyen T."/>
            <person name="Nguyen N."/>
            <person name="Nicol R."/>
            <person name="Norbu C."/>
            <person name="Norbu N."/>
            <person name="Novod N."/>
            <person name="O'Neill B."/>
            <person name="Osman S."/>
            <person name="Markiewicz E."/>
            <person name="Oyono O.L."/>
            <person name="Patti C."/>
            <person name="Phunkhang P."/>
            <person name="Pierre F."/>
            <person name="Priest M."/>
            <person name="Raghuraman S."/>
            <person name="Rege F."/>
            <person name="Reyes R."/>
            <person name="Rise C."/>
            <person name="Rogov P."/>
            <person name="Ross K."/>
            <person name="Ryan E."/>
            <person name="Settipalli S."/>
            <person name="Shea T."/>
            <person name="Sherpa N."/>
            <person name="Shi L."/>
            <person name="Shih D."/>
            <person name="Sparrow T."/>
            <person name="Spaulding J."/>
            <person name="Stalker J."/>
            <person name="Stange-Thomann N."/>
            <person name="Stavropoulos S."/>
            <person name="Stone C."/>
            <person name="Strader C."/>
            <person name="Tesfaye S."/>
            <person name="Thomson T."/>
            <person name="Thoulutsang Y."/>
            <person name="Thoulutsang D."/>
            <person name="Topham K."/>
            <person name="Topping I."/>
            <person name="Tsamla T."/>
            <person name="Vassiliev H."/>
            <person name="Vo A."/>
            <person name="Wangchuk T."/>
            <person name="Wangdi T."/>
            <person name="Weiand M."/>
            <person name="Wilkinson J."/>
            <person name="Wilson A."/>
            <person name="Yadav S."/>
            <person name="Young G."/>
            <person name="Yu Q."/>
            <person name="Zembek L."/>
            <person name="Zhong D."/>
            <person name="Zimmer A."/>
            <person name="Zwirko Z."/>
            <person name="Jaffe D.B."/>
            <person name="Alvarez P."/>
            <person name="Brockman W."/>
            <person name="Butler J."/>
            <person name="Chin C."/>
            <person name="Gnerre S."/>
            <person name="Grabherr M."/>
            <person name="Kleber M."/>
            <person name="Mauceli E."/>
            <person name="MacCallum I."/>
        </authorList>
    </citation>
    <scope>NUCLEOTIDE SEQUENCE [LARGE SCALE GENOMIC DNA]</scope>
    <source>
        <strain evidence="5">Tucson 15010-1051.87</strain>
    </source>
</reference>
<evidence type="ECO:0000256" key="1">
    <source>
        <dbReference type="ARBA" id="ARBA00022581"/>
    </source>
</evidence>
<feature type="compositionally biased region" description="Polar residues" evidence="2">
    <location>
        <begin position="790"/>
        <end position="799"/>
    </location>
</feature>
<feature type="compositionally biased region" description="Low complexity" evidence="2">
    <location>
        <begin position="1196"/>
        <end position="1221"/>
    </location>
</feature>
<feature type="region of interest" description="Disordered" evidence="2">
    <location>
        <begin position="511"/>
        <end position="534"/>
    </location>
</feature>